<sequence>MARTAPSRIRRTIFALPLATALTTGFGVATTEAAAAVPNSGPGCLWAGTAHAQGAEIAAGGRHFTCGIDKFRAPHWYRGAPTTRPSTVANPGAHTAPTGLFSAGARQPGTSYTDYCSGDQLIPGTQDIYQAVRHRDGNLYWKAVAPISEWAFDPVQPRPEPTWRTSSLCRDGNLM</sequence>
<comment type="caution">
    <text evidence="2">The sequence shown here is derived from an EMBL/GenBank/DDBJ whole genome shotgun (WGS) entry which is preliminary data.</text>
</comment>
<accession>A0A9X2E2L5</accession>
<evidence type="ECO:0000313" key="3">
    <source>
        <dbReference type="Proteomes" id="UP001139157"/>
    </source>
</evidence>
<gene>
    <name evidence="2" type="ORF">NDR86_06475</name>
</gene>
<feature type="chain" id="PRO_5040719400" description="Secreted protein" evidence="1">
    <location>
        <begin position="30"/>
        <end position="175"/>
    </location>
</feature>
<dbReference type="Proteomes" id="UP001139157">
    <property type="component" value="Unassembled WGS sequence"/>
</dbReference>
<feature type="signal peptide" evidence="1">
    <location>
        <begin position="1"/>
        <end position="29"/>
    </location>
</feature>
<dbReference type="EMBL" id="JAMRXG010000002">
    <property type="protein sequence ID" value="MCM6773114.1"/>
    <property type="molecule type" value="Genomic_DNA"/>
</dbReference>
<keyword evidence="1" id="KW-0732">Signal</keyword>
<evidence type="ECO:0000313" key="2">
    <source>
        <dbReference type="EMBL" id="MCM6773114.1"/>
    </source>
</evidence>
<evidence type="ECO:0000256" key="1">
    <source>
        <dbReference type="SAM" id="SignalP"/>
    </source>
</evidence>
<keyword evidence="3" id="KW-1185">Reference proteome</keyword>
<dbReference type="RefSeq" id="WP_251910095.1">
    <property type="nucleotide sequence ID" value="NZ_JAMRXG010000002.1"/>
</dbReference>
<protein>
    <recommendedName>
        <fullName evidence="4">Secreted protein</fullName>
    </recommendedName>
</protein>
<evidence type="ECO:0008006" key="4">
    <source>
        <dbReference type="Google" id="ProtNLM"/>
    </source>
</evidence>
<proteinExistence type="predicted"/>
<organism evidence="2 3">
    <name type="scientific">Nocardia pulmonis</name>
    <dbReference type="NCBI Taxonomy" id="2951408"/>
    <lineage>
        <taxon>Bacteria</taxon>
        <taxon>Bacillati</taxon>
        <taxon>Actinomycetota</taxon>
        <taxon>Actinomycetes</taxon>
        <taxon>Mycobacteriales</taxon>
        <taxon>Nocardiaceae</taxon>
        <taxon>Nocardia</taxon>
    </lineage>
</organism>
<dbReference type="AlphaFoldDB" id="A0A9X2E2L5"/>
<reference evidence="2" key="1">
    <citation type="submission" date="2022-06" db="EMBL/GenBank/DDBJ databases">
        <title>Novel species in genus nocardia.</title>
        <authorList>
            <person name="Li F."/>
        </authorList>
    </citation>
    <scope>NUCLEOTIDE SEQUENCE</scope>
    <source>
        <strain evidence="2">CDC141</strain>
    </source>
</reference>
<name>A0A9X2E2L5_9NOCA</name>